<evidence type="ECO:0000259" key="1">
    <source>
        <dbReference type="Pfam" id="PF02627"/>
    </source>
</evidence>
<dbReference type="InterPro" id="IPR029032">
    <property type="entry name" value="AhpD-like"/>
</dbReference>
<evidence type="ECO:0000313" key="3">
    <source>
        <dbReference type="Proteomes" id="UP001321445"/>
    </source>
</evidence>
<dbReference type="SUPFAM" id="SSF69118">
    <property type="entry name" value="AhpD-like"/>
    <property type="match status" value="1"/>
</dbReference>
<dbReference type="Gene3D" id="1.20.1290.10">
    <property type="entry name" value="AhpD-like"/>
    <property type="match status" value="1"/>
</dbReference>
<feature type="domain" description="Carboxymuconolactone decarboxylase-like" evidence="1">
    <location>
        <begin position="53"/>
        <end position="104"/>
    </location>
</feature>
<name>A0ABN6WVM6_9BACT</name>
<evidence type="ECO:0000313" key="2">
    <source>
        <dbReference type="EMBL" id="BDY12232.1"/>
    </source>
</evidence>
<protein>
    <recommendedName>
        <fullName evidence="1">Carboxymuconolactone decarboxylase-like domain-containing protein</fullName>
    </recommendedName>
</protein>
<dbReference type="InterPro" id="IPR004675">
    <property type="entry name" value="AhpD_core"/>
</dbReference>
<dbReference type="Pfam" id="PF02627">
    <property type="entry name" value="CMD"/>
    <property type="match status" value="1"/>
</dbReference>
<gene>
    <name evidence="2" type="ORF">HCR_05440</name>
</gene>
<reference evidence="2 3" key="1">
    <citation type="submission" date="2023-03" db="EMBL/GenBank/DDBJ databases">
        <title>Description of Hydrogenimonas sp. ISO32.</title>
        <authorList>
            <person name="Mino S."/>
            <person name="Fukazawa S."/>
            <person name="Sawabe T."/>
        </authorList>
    </citation>
    <scope>NUCLEOTIDE SEQUENCE [LARGE SCALE GENOMIC DNA]</scope>
    <source>
        <strain evidence="2 3">ISO32</strain>
    </source>
</reference>
<dbReference type="NCBIfam" id="TIGR00778">
    <property type="entry name" value="ahpD_dom"/>
    <property type="match status" value="1"/>
</dbReference>
<sequence>MAYIDLPEFEEMDPEIQERARPILEKTGTLGEIFKLLAVRKDIYFATDEMVQNYLLKETELPYRTKEAIALLISKENGCKMCIDVHKNIAKMLGMTEEQVEKVLQGIDTMDVPESEKELLRFCIRASKKENYKMTKADIDAIKAQGYTDTEIIEAVAITGYFNYINTLSNVFGLGEKG</sequence>
<proteinExistence type="predicted"/>
<dbReference type="EMBL" id="AP027370">
    <property type="protein sequence ID" value="BDY12232.1"/>
    <property type="molecule type" value="Genomic_DNA"/>
</dbReference>
<dbReference type="InterPro" id="IPR003779">
    <property type="entry name" value="CMD-like"/>
</dbReference>
<accession>A0ABN6WVM6</accession>
<dbReference type="PANTHER" id="PTHR35446:SF2">
    <property type="entry name" value="CARBOXYMUCONOLACTONE DECARBOXYLASE-LIKE DOMAIN-CONTAINING PROTEIN"/>
    <property type="match status" value="1"/>
</dbReference>
<keyword evidence="3" id="KW-1185">Reference proteome</keyword>
<dbReference type="Proteomes" id="UP001321445">
    <property type="component" value="Chromosome"/>
</dbReference>
<dbReference type="PANTHER" id="PTHR35446">
    <property type="entry name" value="SI:CH211-175M2.5"/>
    <property type="match status" value="1"/>
</dbReference>
<dbReference type="RefSeq" id="WP_286337434.1">
    <property type="nucleotide sequence ID" value="NZ_AP027370.1"/>
</dbReference>
<organism evidence="2 3">
    <name type="scientific">Hydrogenimonas cancrithermarum</name>
    <dbReference type="NCBI Taxonomy" id="2993563"/>
    <lineage>
        <taxon>Bacteria</taxon>
        <taxon>Pseudomonadati</taxon>
        <taxon>Campylobacterota</taxon>
        <taxon>Epsilonproteobacteria</taxon>
        <taxon>Campylobacterales</taxon>
        <taxon>Hydrogenimonadaceae</taxon>
        <taxon>Hydrogenimonas</taxon>
    </lineage>
</organism>